<sequence>MAPGAGIMPKACPVSSGRRLATLTFSKTGIHPTITPLTTRSRYQRLPCQILTAADRFIWCPPRFRSAHSNPRPHKNPLSSLVFLGPRTTPV</sequence>
<dbReference type="EMBL" id="JARKIE010000283">
    <property type="protein sequence ID" value="KAJ7658081.1"/>
    <property type="molecule type" value="Genomic_DNA"/>
</dbReference>
<reference evidence="2" key="1">
    <citation type="submission" date="2023-03" db="EMBL/GenBank/DDBJ databases">
        <title>Massive genome expansion in bonnet fungi (Mycena s.s.) driven by repeated elements and novel gene families across ecological guilds.</title>
        <authorList>
            <consortium name="Lawrence Berkeley National Laboratory"/>
            <person name="Harder C.B."/>
            <person name="Miyauchi S."/>
            <person name="Viragh M."/>
            <person name="Kuo A."/>
            <person name="Thoen E."/>
            <person name="Andreopoulos B."/>
            <person name="Lu D."/>
            <person name="Skrede I."/>
            <person name="Drula E."/>
            <person name="Henrissat B."/>
            <person name="Morin E."/>
            <person name="Kohler A."/>
            <person name="Barry K."/>
            <person name="LaButti K."/>
            <person name="Morin E."/>
            <person name="Salamov A."/>
            <person name="Lipzen A."/>
            <person name="Mereny Z."/>
            <person name="Hegedus B."/>
            <person name="Baldrian P."/>
            <person name="Stursova M."/>
            <person name="Weitz H."/>
            <person name="Taylor A."/>
            <person name="Grigoriev I.V."/>
            <person name="Nagy L.G."/>
            <person name="Martin F."/>
            <person name="Kauserud H."/>
        </authorList>
    </citation>
    <scope>NUCLEOTIDE SEQUENCE</scope>
    <source>
        <strain evidence="2">CBHHK067</strain>
    </source>
</reference>
<dbReference type="Proteomes" id="UP001221757">
    <property type="component" value="Unassembled WGS sequence"/>
</dbReference>
<evidence type="ECO:0000256" key="1">
    <source>
        <dbReference type="SAM" id="MobiDB-lite"/>
    </source>
</evidence>
<accession>A0AAD7CR60</accession>
<dbReference type="AlphaFoldDB" id="A0AAD7CR60"/>
<proteinExistence type="predicted"/>
<comment type="caution">
    <text evidence="2">The sequence shown here is derived from an EMBL/GenBank/DDBJ whole genome shotgun (WGS) entry which is preliminary data.</text>
</comment>
<feature type="region of interest" description="Disordered" evidence="1">
    <location>
        <begin position="68"/>
        <end position="91"/>
    </location>
</feature>
<gene>
    <name evidence="2" type="ORF">B0H17DRAFT_1097339</name>
</gene>
<evidence type="ECO:0000313" key="2">
    <source>
        <dbReference type="EMBL" id="KAJ7658081.1"/>
    </source>
</evidence>
<name>A0AAD7CR60_MYCRO</name>
<evidence type="ECO:0000313" key="3">
    <source>
        <dbReference type="Proteomes" id="UP001221757"/>
    </source>
</evidence>
<protein>
    <submittedName>
        <fullName evidence="2">Uncharacterized protein</fullName>
    </submittedName>
</protein>
<keyword evidence="3" id="KW-1185">Reference proteome</keyword>
<organism evidence="2 3">
    <name type="scientific">Mycena rosella</name>
    <name type="common">Pink bonnet</name>
    <name type="synonym">Agaricus rosellus</name>
    <dbReference type="NCBI Taxonomy" id="1033263"/>
    <lineage>
        <taxon>Eukaryota</taxon>
        <taxon>Fungi</taxon>
        <taxon>Dikarya</taxon>
        <taxon>Basidiomycota</taxon>
        <taxon>Agaricomycotina</taxon>
        <taxon>Agaricomycetes</taxon>
        <taxon>Agaricomycetidae</taxon>
        <taxon>Agaricales</taxon>
        <taxon>Marasmiineae</taxon>
        <taxon>Mycenaceae</taxon>
        <taxon>Mycena</taxon>
    </lineage>
</organism>